<dbReference type="AlphaFoldDB" id="A0A0F4YFS3"/>
<evidence type="ECO:0000313" key="1">
    <source>
        <dbReference type="EMBL" id="KKA16468.1"/>
    </source>
</evidence>
<comment type="caution">
    <text evidence="1">The sequence shown here is derived from an EMBL/GenBank/DDBJ whole genome shotgun (WGS) entry which is preliminary data.</text>
</comment>
<evidence type="ECO:0000313" key="2">
    <source>
        <dbReference type="Proteomes" id="UP000053958"/>
    </source>
</evidence>
<organism evidence="1 2">
    <name type="scientific">Rasamsonia emersonii (strain ATCC 16479 / CBS 393.64 / IMI 116815)</name>
    <dbReference type="NCBI Taxonomy" id="1408163"/>
    <lineage>
        <taxon>Eukaryota</taxon>
        <taxon>Fungi</taxon>
        <taxon>Dikarya</taxon>
        <taxon>Ascomycota</taxon>
        <taxon>Pezizomycotina</taxon>
        <taxon>Eurotiomycetes</taxon>
        <taxon>Eurotiomycetidae</taxon>
        <taxon>Eurotiales</taxon>
        <taxon>Trichocomaceae</taxon>
        <taxon>Rasamsonia</taxon>
    </lineage>
</organism>
<dbReference type="EMBL" id="LASV01000765">
    <property type="protein sequence ID" value="KKA16468.1"/>
    <property type="molecule type" value="Genomic_DNA"/>
</dbReference>
<gene>
    <name evidence="1" type="ORF">T310_9944</name>
</gene>
<dbReference type="Proteomes" id="UP000053958">
    <property type="component" value="Unassembled WGS sequence"/>
</dbReference>
<dbReference type="GeneID" id="25321858"/>
<proteinExistence type="predicted"/>
<keyword evidence="2" id="KW-1185">Reference proteome</keyword>
<name>A0A0F4YFS3_RASE3</name>
<protein>
    <submittedName>
        <fullName evidence="1">Uncharacterized protein</fullName>
    </submittedName>
</protein>
<accession>A0A0F4YFS3</accession>
<sequence>MAAIISQQNGPGFFLEWNDRRPTRVHTMMNYCLFVVKVHTLPNSTVRISNGQLVNMDIKLSVPTDNRDSTGAVIYRQVDAKDMPYYIHYPVSERLHQVSETCGLIHCDDFWFKWPGTFKLEISLSLEGPVFLGQCTLAPFEVTMSDQPGNMESDNWEESILLELMKAPFSPASKQLSETEEDGTISTLSIWTYNQAISLIRILSSLPEKASFANFGYEDTILITLILGQAYIETLLQIYALILLLLPSGRTTYVYPLSSRDSTASFNPSDWIVLNEPFPDLFVKISIREGCNERFTGDEPIHLDNIILKIYDPEKKFDCHTEPDSAGYREIYGLGVANHATRKKDYTAELPGKEVTIRVQNFCFLQEARYKVAFNVSLGNVHLGTTQEQFVHPRKSVRPVEEPEEVVDPI</sequence>
<reference evidence="1 2" key="1">
    <citation type="submission" date="2015-04" db="EMBL/GenBank/DDBJ databases">
        <authorList>
            <person name="Heijne W.H."/>
            <person name="Fedorova N.D."/>
            <person name="Nierman W.C."/>
            <person name="Vollebregt A.W."/>
            <person name="Zhao Z."/>
            <person name="Wu L."/>
            <person name="Kumar M."/>
            <person name="Stam H."/>
            <person name="van den Berg M.A."/>
            <person name="Pel H.J."/>
        </authorList>
    </citation>
    <scope>NUCLEOTIDE SEQUENCE [LARGE SCALE GENOMIC DNA]</scope>
    <source>
        <strain evidence="1 2">CBS 393.64</strain>
    </source>
</reference>
<dbReference type="RefSeq" id="XP_013323080.1">
    <property type="nucleotide sequence ID" value="XM_013467626.1"/>
</dbReference>